<evidence type="ECO:0000256" key="3">
    <source>
        <dbReference type="ARBA" id="ARBA00022630"/>
    </source>
</evidence>
<dbReference type="Proteomes" id="UP000319859">
    <property type="component" value="Unassembled WGS sequence"/>
</dbReference>
<dbReference type="RefSeq" id="WP_145752735.1">
    <property type="nucleotide sequence ID" value="NZ_VITN01000019.1"/>
</dbReference>
<dbReference type="InterPro" id="IPR036661">
    <property type="entry name" value="Luciferase-like_sf"/>
</dbReference>
<dbReference type="AlphaFoldDB" id="A0A560EWY6"/>
<accession>A0A560EWY6</accession>
<evidence type="ECO:0000256" key="2">
    <source>
        <dbReference type="ARBA" id="ARBA00012113"/>
    </source>
</evidence>
<dbReference type="EMBL" id="VITN01000019">
    <property type="protein sequence ID" value="TWB13868.1"/>
    <property type="molecule type" value="Genomic_DNA"/>
</dbReference>
<evidence type="ECO:0000256" key="1">
    <source>
        <dbReference type="ARBA" id="ARBA00007044"/>
    </source>
</evidence>
<dbReference type="GO" id="GO:0008726">
    <property type="term" value="F:alkanesulfonate monooxygenase activity"/>
    <property type="evidence" value="ECO:0007669"/>
    <property type="project" value="UniProtKB-UniRule"/>
</dbReference>
<gene>
    <name evidence="7" type="primary">ssuD</name>
    <name evidence="9" type="ORF">FBZ89_11983</name>
</gene>
<dbReference type="GO" id="GO:0046306">
    <property type="term" value="P:alkanesulfonate catabolic process"/>
    <property type="evidence" value="ECO:0007669"/>
    <property type="project" value="TreeGrafter"/>
</dbReference>
<evidence type="ECO:0000256" key="4">
    <source>
        <dbReference type="ARBA" id="ARBA00022643"/>
    </source>
</evidence>
<dbReference type="InterPro" id="IPR050172">
    <property type="entry name" value="SsuD_RutA_monooxygenase"/>
</dbReference>
<sequence length="409" mass="44145">MSNNALLPAEPVTEATVTEANVFWFIPTHGDGRYLGTTHGARAVSFDYLKQIAQAADSLGYYGVLLPTGRSCEDSWVIASALAPLTERLRYLVAVRPGLQSPAVSARMAATLDRVSNGRLLINVVTGGDPVENAGDGIFLSHTERYEVTREFLSVWTRLIAGETVHYEGKHIRIEDGRLFFPSLQRPYPPLYFGGSSTAGIDVAAETVDKYLTWGEPPAQVAEKVAAVRAAAAAKGRTVTFGIRLHVIVRETNEAAWRAADELIQHVDDATIAQAQKTFARMDSVGQARMQALHGGRRDKLEVSPNLWAGVGLVRGGAGTALVGDPETVAQRMKEYMAVGIDSFILSGYPHLEEAYRFAELVFPLLPLAPGNGRDKGEATNHGPFGERIANTLPPAPKETVALREASAS</sequence>
<keyword evidence="4 7" id="KW-0288">FMN</keyword>
<evidence type="ECO:0000256" key="5">
    <source>
        <dbReference type="ARBA" id="ARBA00023002"/>
    </source>
</evidence>
<dbReference type="NCBIfam" id="NF001939">
    <property type="entry name" value="PRK00719.1"/>
    <property type="match status" value="1"/>
</dbReference>
<dbReference type="PANTHER" id="PTHR42847:SF4">
    <property type="entry name" value="ALKANESULFONATE MONOOXYGENASE-RELATED"/>
    <property type="match status" value="1"/>
</dbReference>
<protein>
    <recommendedName>
        <fullName evidence="2 7">Alkanesulfonate monooxygenase</fullName>
        <ecNumber evidence="2 7">1.14.14.5</ecNumber>
    </recommendedName>
    <alternativeName>
        <fullName evidence="7">FMNH2-dependent aliphatic sulfonate monooxygenase</fullName>
    </alternativeName>
</protein>
<dbReference type="OrthoDB" id="9814695at2"/>
<keyword evidence="6 7" id="KW-0503">Monooxygenase</keyword>
<reference evidence="9 10" key="1">
    <citation type="submission" date="2019-06" db="EMBL/GenBank/DDBJ databases">
        <title>Genomic Encyclopedia of Type Strains, Phase IV (KMG-V): Genome sequencing to study the core and pangenomes of soil and plant-associated prokaryotes.</title>
        <authorList>
            <person name="Whitman W."/>
        </authorList>
    </citation>
    <scope>NUCLEOTIDE SEQUENCE [LARGE SCALE GENOMIC DNA]</scope>
    <source>
        <strain evidence="9 10">BR 11880</strain>
    </source>
</reference>
<dbReference type="SUPFAM" id="SSF51679">
    <property type="entry name" value="Bacterial luciferase-like"/>
    <property type="match status" value="1"/>
</dbReference>
<evidence type="ECO:0000313" key="9">
    <source>
        <dbReference type="EMBL" id="TWB13868.1"/>
    </source>
</evidence>
<dbReference type="Pfam" id="PF00296">
    <property type="entry name" value="Bac_luciferase"/>
    <property type="match status" value="1"/>
</dbReference>
<organism evidence="9 10">
    <name type="scientific">Nitrospirillum amazonense</name>
    <dbReference type="NCBI Taxonomy" id="28077"/>
    <lineage>
        <taxon>Bacteria</taxon>
        <taxon>Pseudomonadati</taxon>
        <taxon>Pseudomonadota</taxon>
        <taxon>Alphaproteobacteria</taxon>
        <taxon>Rhodospirillales</taxon>
        <taxon>Azospirillaceae</taxon>
        <taxon>Nitrospirillum</taxon>
    </lineage>
</organism>
<dbReference type="InterPro" id="IPR011251">
    <property type="entry name" value="Luciferase-like_dom"/>
</dbReference>
<comment type="function">
    <text evidence="7">Catalyzes the desulfonation of aliphatic sulfonates.</text>
</comment>
<proteinExistence type="inferred from homology"/>
<keyword evidence="3 7" id="KW-0285">Flavoprotein</keyword>
<dbReference type="NCBIfam" id="TIGR03565">
    <property type="entry name" value="alk_sulf_monoox"/>
    <property type="match status" value="1"/>
</dbReference>
<keyword evidence="5 7" id="KW-0560">Oxidoreductase</keyword>
<dbReference type="EC" id="1.14.14.5" evidence="2 7"/>
<name>A0A560EWY6_9PROT</name>
<comment type="similarity">
    <text evidence="1 7">Belongs to the SsuD family.</text>
</comment>
<dbReference type="CDD" id="cd01094">
    <property type="entry name" value="Alkanesulfonate_monoxygenase"/>
    <property type="match status" value="1"/>
</dbReference>
<evidence type="ECO:0000259" key="8">
    <source>
        <dbReference type="Pfam" id="PF00296"/>
    </source>
</evidence>
<dbReference type="PANTHER" id="PTHR42847">
    <property type="entry name" value="ALKANESULFONATE MONOOXYGENASE"/>
    <property type="match status" value="1"/>
</dbReference>
<comment type="catalytic activity">
    <reaction evidence="7">
        <text>an alkanesulfonate + FMNH2 + O2 = an aldehyde + FMN + sulfite + H2O + 2 H(+)</text>
        <dbReference type="Rhea" id="RHEA:23064"/>
        <dbReference type="ChEBI" id="CHEBI:15377"/>
        <dbReference type="ChEBI" id="CHEBI:15378"/>
        <dbReference type="ChEBI" id="CHEBI:15379"/>
        <dbReference type="ChEBI" id="CHEBI:17359"/>
        <dbReference type="ChEBI" id="CHEBI:17478"/>
        <dbReference type="ChEBI" id="CHEBI:57618"/>
        <dbReference type="ChEBI" id="CHEBI:58210"/>
        <dbReference type="ChEBI" id="CHEBI:134249"/>
        <dbReference type="EC" id="1.14.14.5"/>
    </reaction>
</comment>
<dbReference type="InterPro" id="IPR019911">
    <property type="entry name" value="Alkanesulphonate_mOase_FMN-dep"/>
</dbReference>
<evidence type="ECO:0000313" key="10">
    <source>
        <dbReference type="Proteomes" id="UP000319859"/>
    </source>
</evidence>
<comment type="caution">
    <text evidence="9">The sequence shown here is derived from an EMBL/GenBank/DDBJ whole genome shotgun (WGS) entry which is preliminary data.</text>
</comment>
<feature type="domain" description="Luciferase-like" evidence="8">
    <location>
        <begin position="22"/>
        <end position="342"/>
    </location>
</feature>
<evidence type="ECO:0000256" key="7">
    <source>
        <dbReference type="HAMAP-Rule" id="MF_01229"/>
    </source>
</evidence>
<evidence type="ECO:0000256" key="6">
    <source>
        <dbReference type="ARBA" id="ARBA00023033"/>
    </source>
</evidence>
<dbReference type="Gene3D" id="3.20.20.30">
    <property type="entry name" value="Luciferase-like domain"/>
    <property type="match status" value="1"/>
</dbReference>
<dbReference type="HAMAP" id="MF_01229">
    <property type="entry name" value="Alkanesulf_monooxygen"/>
    <property type="match status" value="1"/>
</dbReference>